<dbReference type="PANTHER" id="PTHR42188:SF1">
    <property type="entry name" value="23S RRNA-SPECIFIC ENDONUCLEASE VAPC20"/>
    <property type="match status" value="1"/>
</dbReference>
<dbReference type="InterPro" id="IPR022907">
    <property type="entry name" value="VapC_family"/>
</dbReference>
<dbReference type="GO" id="GO:0016075">
    <property type="term" value="P:rRNA catabolic process"/>
    <property type="evidence" value="ECO:0007669"/>
    <property type="project" value="TreeGrafter"/>
</dbReference>
<dbReference type="GO" id="GO:0004521">
    <property type="term" value="F:RNA endonuclease activity"/>
    <property type="evidence" value="ECO:0007669"/>
    <property type="project" value="InterPro"/>
</dbReference>
<accession>A0A1F7JD98</accession>
<gene>
    <name evidence="5" type="primary">vapC</name>
    <name evidence="7" type="ORF">A3B56_01345</name>
</gene>
<feature type="binding site" evidence="5">
    <location>
        <position position="15"/>
    </location>
    <ligand>
        <name>Mg(2+)</name>
        <dbReference type="ChEBI" id="CHEBI:18420"/>
    </ligand>
</feature>
<evidence type="ECO:0000313" key="8">
    <source>
        <dbReference type="Proteomes" id="UP000178486"/>
    </source>
</evidence>
<evidence type="ECO:0000259" key="6">
    <source>
        <dbReference type="Pfam" id="PF01850"/>
    </source>
</evidence>
<dbReference type="GO" id="GO:0000287">
    <property type="term" value="F:magnesium ion binding"/>
    <property type="evidence" value="ECO:0007669"/>
    <property type="project" value="UniProtKB-UniRule"/>
</dbReference>
<dbReference type="InterPro" id="IPR002716">
    <property type="entry name" value="PIN_dom"/>
</dbReference>
<comment type="cofactor">
    <cofactor evidence="5">
        <name>Mg(2+)</name>
        <dbReference type="ChEBI" id="CHEBI:18420"/>
    </cofactor>
</comment>
<dbReference type="GO" id="GO:0016787">
    <property type="term" value="F:hydrolase activity"/>
    <property type="evidence" value="ECO:0007669"/>
    <property type="project" value="UniProtKB-KW"/>
</dbReference>
<dbReference type="EMBL" id="MGAU01000057">
    <property type="protein sequence ID" value="OGK53571.1"/>
    <property type="molecule type" value="Genomic_DNA"/>
</dbReference>
<dbReference type="HAMAP" id="MF_00265">
    <property type="entry name" value="VapC_Nob1"/>
    <property type="match status" value="1"/>
</dbReference>
<sequence>MKKSTRKNSDELFIDTSAFKALVDPKDEFHSAAVRIWDSLRNKHNRFITTNYVLDESFTLIRVRCGVQVADIFRHTLLKSPELSIIRVTIDDEASAWKWFMNDWNKLSFTDTVSFAVMTRLNIRRVVTFDKHFSRAGFLMVL</sequence>
<keyword evidence="5" id="KW-0800">Toxin</keyword>
<protein>
    <recommendedName>
        <fullName evidence="5">Ribonuclease VapC</fullName>
        <shortName evidence="5">RNase VapC</shortName>
        <ecNumber evidence="5">3.1.-.-</ecNumber>
    </recommendedName>
    <alternativeName>
        <fullName evidence="5">Toxin VapC</fullName>
    </alternativeName>
</protein>
<comment type="caution">
    <text evidence="7">The sequence shown here is derived from an EMBL/GenBank/DDBJ whole genome shotgun (WGS) entry which is preliminary data.</text>
</comment>
<dbReference type="InterPro" id="IPR029060">
    <property type="entry name" value="PIN-like_dom_sf"/>
</dbReference>
<feature type="binding site" evidence="5">
    <location>
        <position position="111"/>
    </location>
    <ligand>
        <name>Mg(2+)</name>
        <dbReference type="ChEBI" id="CHEBI:18420"/>
    </ligand>
</feature>
<name>A0A1F7JD98_9BACT</name>
<evidence type="ECO:0000256" key="1">
    <source>
        <dbReference type="ARBA" id="ARBA00022649"/>
    </source>
</evidence>
<keyword evidence="2 5" id="KW-0540">Nuclease</keyword>
<keyword evidence="3 5" id="KW-0479">Metal-binding</keyword>
<evidence type="ECO:0000313" key="7">
    <source>
        <dbReference type="EMBL" id="OGK53571.1"/>
    </source>
</evidence>
<keyword evidence="4 5" id="KW-0378">Hydrolase</keyword>
<comment type="function">
    <text evidence="5">Toxic component of a toxin-antitoxin (TA) system. An RNase.</text>
</comment>
<keyword evidence="1 5" id="KW-1277">Toxin-antitoxin system</keyword>
<dbReference type="Gene3D" id="3.40.50.1010">
    <property type="entry name" value="5'-nuclease"/>
    <property type="match status" value="1"/>
</dbReference>
<dbReference type="GO" id="GO:0090729">
    <property type="term" value="F:toxin activity"/>
    <property type="evidence" value="ECO:0007669"/>
    <property type="project" value="UniProtKB-KW"/>
</dbReference>
<dbReference type="Proteomes" id="UP000178486">
    <property type="component" value="Unassembled WGS sequence"/>
</dbReference>
<dbReference type="PANTHER" id="PTHR42188">
    <property type="entry name" value="23S RRNA-SPECIFIC ENDONUCLEASE VAPC20"/>
    <property type="match status" value="1"/>
</dbReference>
<proteinExistence type="inferred from homology"/>
<dbReference type="Pfam" id="PF01850">
    <property type="entry name" value="PIN"/>
    <property type="match status" value="1"/>
</dbReference>
<dbReference type="AlphaFoldDB" id="A0A1F7JD98"/>
<feature type="domain" description="PIN" evidence="6">
    <location>
        <begin position="13"/>
        <end position="138"/>
    </location>
</feature>
<reference evidence="7 8" key="1">
    <citation type="journal article" date="2016" name="Nat. Commun.">
        <title>Thousands of microbial genomes shed light on interconnected biogeochemical processes in an aquifer system.</title>
        <authorList>
            <person name="Anantharaman K."/>
            <person name="Brown C.T."/>
            <person name="Hug L.A."/>
            <person name="Sharon I."/>
            <person name="Castelle C.J."/>
            <person name="Probst A.J."/>
            <person name="Thomas B.C."/>
            <person name="Singh A."/>
            <person name="Wilkins M.J."/>
            <person name="Karaoz U."/>
            <person name="Brodie E.L."/>
            <person name="Williams K.H."/>
            <person name="Hubbard S.S."/>
            <person name="Banfield J.F."/>
        </authorList>
    </citation>
    <scope>NUCLEOTIDE SEQUENCE [LARGE SCALE GENOMIC DNA]</scope>
</reference>
<evidence type="ECO:0000256" key="2">
    <source>
        <dbReference type="ARBA" id="ARBA00022722"/>
    </source>
</evidence>
<dbReference type="EC" id="3.1.-.-" evidence="5"/>
<keyword evidence="5" id="KW-0460">Magnesium</keyword>
<dbReference type="SUPFAM" id="SSF88723">
    <property type="entry name" value="PIN domain-like"/>
    <property type="match status" value="1"/>
</dbReference>
<evidence type="ECO:0000256" key="5">
    <source>
        <dbReference type="HAMAP-Rule" id="MF_00265"/>
    </source>
</evidence>
<comment type="similarity">
    <text evidence="5">Belongs to the PINc/VapC protein family.</text>
</comment>
<dbReference type="InterPro" id="IPR039018">
    <property type="entry name" value="VapC20-like"/>
</dbReference>
<evidence type="ECO:0000256" key="4">
    <source>
        <dbReference type="ARBA" id="ARBA00022801"/>
    </source>
</evidence>
<evidence type="ECO:0000256" key="3">
    <source>
        <dbReference type="ARBA" id="ARBA00022723"/>
    </source>
</evidence>
<organism evidence="7 8">
    <name type="scientific">Candidatus Roizmanbacteria bacterium RIFCSPLOWO2_01_FULL_45_11</name>
    <dbReference type="NCBI Taxonomy" id="1802070"/>
    <lineage>
        <taxon>Bacteria</taxon>
        <taxon>Candidatus Roizmaniibacteriota</taxon>
    </lineage>
</organism>